<accession>A0A2G8K0K7</accession>
<sequence>MDNITQRKRKDPSSSANRAKVVVTSLSMERLTVQDKKDILISSLKSRYKLQYDAIQPIPYIKDRLYCVDKVFVEGGTEIHIVQGATRRRRTMGTCGLVQRYLHRPSNESQTAHHRSRSRVW</sequence>
<dbReference type="AlphaFoldDB" id="A0A2G8K0K7"/>
<dbReference type="OrthoDB" id="120976at2759"/>
<dbReference type="Proteomes" id="UP000230750">
    <property type="component" value="Unassembled WGS sequence"/>
</dbReference>
<name>A0A2G8K0K7_STIJA</name>
<protein>
    <submittedName>
        <fullName evidence="1">Uncharacterized protein</fullName>
    </submittedName>
</protein>
<organism evidence="1 2">
    <name type="scientific">Stichopus japonicus</name>
    <name type="common">Sea cucumber</name>
    <dbReference type="NCBI Taxonomy" id="307972"/>
    <lineage>
        <taxon>Eukaryota</taxon>
        <taxon>Metazoa</taxon>
        <taxon>Echinodermata</taxon>
        <taxon>Eleutherozoa</taxon>
        <taxon>Echinozoa</taxon>
        <taxon>Holothuroidea</taxon>
        <taxon>Aspidochirotacea</taxon>
        <taxon>Aspidochirotida</taxon>
        <taxon>Stichopodidae</taxon>
        <taxon>Apostichopus</taxon>
    </lineage>
</organism>
<evidence type="ECO:0000313" key="2">
    <source>
        <dbReference type="Proteomes" id="UP000230750"/>
    </source>
</evidence>
<proteinExistence type="predicted"/>
<dbReference type="EMBL" id="MRZV01001010">
    <property type="protein sequence ID" value="PIK41541.1"/>
    <property type="molecule type" value="Genomic_DNA"/>
</dbReference>
<evidence type="ECO:0000313" key="1">
    <source>
        <dbReference type="EMBL" id="PIK41541.1"/>
    </source>
</evidence>
<reference evidence="1 2" key="1">
    <citation type="journal article" date="2017" name="PLoS Biol.">
        <title>The sea cucumber genome provides insights into morphological evolution and visceral regeneration.</title>
        <authorList>
            <person name="Zhang X."/>
            <person name="Sun L."/>
            <person name="Yuan J."/>
            <person name="Sun Y."/>
            <person name="Gao Y."/>
            <person name="Zhang L."/>
            <person name="Li S."/>
            <person name="Dai H."/>
            <person name="Hamel J.F."/>
            <person name="Liu C."/>
            <person name="Yu Y."/>
            <person name="Liu S."/>
            <person name="Lin W."/>
            <person name="Guo K."/>
            <person name="Jin S."/>
            <person name="Xu P."/>
            <person name="Storey K.B."/>
            <person name="Huan P."/>
            <person name="Zhang T."/>
            <person name="Zhou Y."/>
            <person name="Zhang J."/>
            <person name="Lin C."/>
            <person name="Li X."/>
            <person name="Xing L."/>
            <person name="Huo D."/>
            <person name="Sun M."/>
            <person name="Wang L."/>
            <person name="Mercier A."/>
            <person name="Li F."/>
            <person name="Yang H."/>
            <person name="Xiang J."/>
        </authorList>
    </citation>
    <scope>NUCLEOTIDE SEQUENCE [LARGE SCALE GENOMIC DNA]</scope>
    <source>
        <strain evidence="1">Shaxun</strain>
        <tissue evidence="1">Muscle</tissue>
    </source>
</reference>
<keyword evidence="2" id="KW-1185">Reference proteome</keyword>
<comment type="caution">
    <text evidence="1">The sequence shown here is derived from an EMBL/GenBank/DDBJ whole genome shotgun (WGS) entry which is preliminary data.</text>
</comment>
<gene>
    <name evidence="1" type="ORF">BSL78_21605</name>
</gene>